<dbReference type="SUPFAM" id="SSF52540">
    <property type="entry name" value="P-loop containing nucleoside triphosphate hydrolases"/>
    <property type="match status" value="2"/>
</dbReference>
<dbReference type="Pfam" id="PF01580">
    <property type="entry name" value="FtsK_SpoIIIE"/>
    <property type="match status" value="2"/>
</dbReference>
<dbReference type="InterPro" id="IPR002543">
    <property type="entry name" value="FtsK_dom"/>
</dbReference>
<keyword evidence="3 4" id="KW-0067">ATP-binding</keyword>
<dbReference type="KEGG" id="huw:FPZ11_09815"/>
<protein>
    <submittedName>
        <fullName evidence="8">FHA domain-containing protein</fullName>
    </submittedName>
</protein>
<evidence type="ECO:0000256" key="1">
    <source>
        <dbReference type="ARBA" id="ARBA00022553"/>
    </source>
</evidence>
<dbReference type="Pfam" id="PF16697">
    <property type="entry name" value="Yop-YscD_cpl"/>
    <property type="match status" value="1"/>
</dbReference>
<dbReference type="RefSeq" id="WP_146320467.1">
    <property type="nucleotide sequence ID" value="NZ_CP042305.1"/>
</dbReference>
<feature type="compositionally biased region" description="Basic and acidic residues" evidence="5">
    <location>
        <begin position="313"/>
        <end position="329"/>
    </location>
</feature>
<evidence type="ECO:0000259" key="6">
    <source>
        <dbReference type="PROSITE" id="PS50006"/>
    </source>
</evidence>
<keyword evidence="2 4" id="KW-0547">Nucleotide-binding</keyword>
<dbReference type="CDD" id="cd01127">
    <property type="entry name" value="TrwB_TraG_TraD_VirD4"/>
    <property type="match status" value="1"/>
</dbReference>
<dbReference type="PROSITE" id="PS50006">
    <property type="entry name" value="FHA_DOMAIN"/>
    <property type="match status" value="1"/>
</dbReference>
<keyword evidence="9" id="KW-1185">Reference proteome</keyword>
<dbReference type="SMART" id="SM00382">
    <property type="entry name" value="AAA"/>
    <property type="match status" value="2"/>
</dbReference>
<dbReference type="InterPro" id="IPR027417">
    <property type="entry name" value="P-loop_NTPase"/>
</dbReference>
<dbReference type="InterPro" id="IPR032030">
    <property type="entry name" value="YscD_cytoplasmic_dom"/>
</dbReference>
<feature type="binding site" evidence="4">
    <location>
        <begin position="716"/>
        <end position="723"/>
    </location>
    <ligand>
        <name>ATP</name>
        <dbReference type="ChEBI" id="CHEBI:30616"/>
    </ligand>
</feature>
<proteinExistence type="predicted"/>
<organism evidence="8 9">
    <name type="scientific">Humibacter ginsenosidimutans</name>
    <dbReference type="NCBI Taxonomy" id="2599293"/>
    <lineage>
        <taxon>Bacteria</taxon>
        <taxon>Bacillati</taxon>
        <taxon>Actinomycetota</taxon>
        <taxon>Actinomycetes</taxon>
        <taxon>Micrococcales</taxon>
        <taxon>Microbacteriaceae</taxon>
        <taxon>Humibacter</taxon>
    </lineage>
</organism>
<evidence type="ECO:0000313" key="9">
    <source>
        <dbReference type="Proteomes" id="UP000320216"/>
    </source>
</evidence>
<dbReference type="Gene3D" id="2.60.200.20">
    <property type="match status" value="1"/>
</dbReference>
<sequence>MRLKLTLNRPSGQPADIVVTADAAASISEIAAAVQRLDPTANGADAYAATPSSLTLHAALPGQTEWVLLPPDAPVGEAWIASGAMVQLADSGLHYQPKSLGRGAQVATLTVLSGPDAGSEFPITLGTTVLGRDPGCDIVLHDKLVSKRHVRFEASDAVEVIDLGSANGIVVDGGIVPRLRVTREETLLIGGSEVRLTITDRQALAGVAPKAGPVFFNRSPKVEARYAGQEFGAPEVPTKKEPMPFPLLAMIAPILMGGVMFAVSGQATSLLFVLMSPLMMVGNSMTAKARDKRRLKKSIAEFDERLESLAEELASERTTEHDTRAKESPSTEDALAQAVYRGPLLWTRRPEHWSFLNVRLGVGAMASRNTIKQGGRGEILKAYQERLDEVVEKHKNIDDVPIIDNLFDSGALGIAGSPQQAIGSLNSIMAQLTALHSPAELAVAAIVSPRWSQELEWLKWIPHTSSPQSPIETGHLADSAASGTNLLSALEGLIDARLADNRSVQRRGAIQVDSAALERGADVGKDAGATGTKSPIPAVVVLISDDAAVDRARLVQVAERAADAGVYPIWIANDVPSLPAVCRTYLELGDEPGRGRVGFVRLGETIENVATETVDGRQALEFARRMAAVIDASALVADSSDLPRSVSMVTLLGHELAETSDAVVDRWRQNNSIHDRSGGPLTPRRVGTLRATIGSGGVDVMHLDLRAQGPHALVGGTTGAGKSEFLQAWVLGMAAEYSPDRVTFLFVDYKGGSAFADCVSLPHCVGLVTDLSPHLVRRALTSLRAELHHREHLLNRKKAKDLLELEKRGDPDSPPALVLVIDEFAALVGEVPEFVDGVVDIAQRGRSLGIHLIMATQRPAGVIKDNLRANTNLRVALRMADESDSDDVVGTKEAAHFDPGIPGRGVAKTGPGRLTLFQSGYAGGWTSREPERAGIEVAELRFGGEVRWEEPGGGEQDVDLKRDLGPTDQQRLVTAMVGAQQVAGIPSPRRPWLDELATAYDLSMLRQRTDAELLLGVADVPERQEQVPVYFEPDVDGNIAIYGTGGSGKSSVLRTLACSAAITPRGGPVWVYALDFGAGSLRMLDQLPHVGAVIKGDDIERVVRLFRMLRAQLDDRAPRFAEANASNITEYRQLAGRPDEPRILLLLDGFPSFREDFEVAANRAPSYETFRDVLTDGRQLGMHVAFTADRAGAVPGAVGSSVQRKVVLRLADDGYSLLDAPGDVLSASSPPGRAIVDGMETQIAVLGGTSSVSEQSAKVGKLAEAMARAGVTTPPAIGSMPTEYAQSTLPDRVNDFPVLGIGEQDLEPVGFDPTGTMVLAGPPASGRSTAFLSVAQALHRFDPGFQLYYLGNARSPLVRAYPWADVATTVEEVGGIAKDLLGAVTDVGSADRFGIFIESIGDFLQSTADAPLVELIKAVRRSSHFLLAEGETSGWGSSWGLMAEVKNGRRGLLLQPESMEGDLLLKTPLPRFARSEFPPGRGMYIAKGTFERVQVPLP</sequence>
<dbReference type="CDD" id="cd00060">
    <property type="entry name" value="FHA"/>
    <property type="match status" value="1"/>
</dbReference>
<dbReference type="InterPro" id="IPR000253">
    <property type="entry name" value="FHA_dom"/>
</dbReference>
<reference evidence="8 9" key="1">
    <citation type="submission" date="2019-07" db="EMBL/GenBank/DDBJ databases">
        <title>Full genome sequence of Humibacter sp. WJ7-1.</title>
        <authorList>
            <person name="Im W.-T."/>
        </authorList>
    </citation>
    <scope>NUCLEOTIDE SEQUENCE [LARGE SCALE GENOMIC DNA]</scope>
    <source>
        <strain evidence="8 9">WJ7-1</strain>
    </source>
</reference>
<feature type="domain" description="FHA" evidence="6">
    <location>
        <begin position="128"/>
        <end position="176"/>
    </location>
</feature>
<accession>A0A5B8M5A2</accession>
<feature type="binding site" evidence="4">
    <location>
        <begin position="1043"/>
        <end position="1050"/>
    </location>
    <ligand>
        <name>ATP</name>
        <dbReference type="ChEBI" id="CHEBI:30616"/>
    </ligand>
</feature>
<keyword evidence="1" id="KW-0597">Phosphoprotein</keyword>
<dbReference type="GO" id="GO:0003677">
    <property type="term" value="F:DNA binding"/>
    <property type="evidence" value="ECO:0007669"/>
    <property type="project" value="InterPro"/>
</dbReference>
<evidence type="ECO:0000256" key="3">
    <source>
        <dbReference type="ARBA" id="ARBA00022840"/>
    </source>
</evidence>
<dbReference type="EMBL" id="CP042305">
    <property type="protein sequence ID" value="QDZ15025.1"/>
    <property type="molecule type" value="Genomic_DNA"/>
</dbReference>
<feature type="region of interest" description="Disordered" evidence="5">
    <location>
        <begin position="313"/>
        <end position="333"/>
    </location>
</feature>
<name>A0A5B8M5A2_9MICO</name>
<dbReference type="PROSITE" id="PS50901">
    <property type="entry name" value="FTSK"/>
    <property type="match status" value="2"/>
</dbReference>
<evidence type="ECO:0000259" key="7">
    <source>
        <dbReference type="PROSITE" id="PS50901"/>
    </source>
</evidence>
<dbReference type="OrthoDB" id="9807790at2"/>
<evidence type="ECO:0000256" key="4">
    <source>
        <dbReference type="PROSITE-ProRule" id="PRU00289"/>
    </source>
</evidence>
<gene>
    <name evidence="8" type="ORF">FPZ11_09815</name>
</gene>
<dbReference type="InterPro" id="IPR008984">
    <property type="entry name" value="SMAD_FHA_dom_sf"/>
</dbReference>
<dbReference type="InterPro" id="IPR050206">
    <property type="entry name" value="FtsK/SpoIIIE/SftA"/>
</dbReference>
<dbReference type="Proteomes" id="UP000320216">
    <property type="component" value="Chromosome"/>
</dbReference>
<evidence type="ECO:0000313" key="8">
    <source>
        <dbReference type="EMBL" id="QDZ15025.1"/>
    </source>
</evidence>
<dbReference type="GO" id="GO:0005524">
    <property type="term" value="F:ATP binding"/>
    <property type="evidence" value="ECO:0007669"/>
    <property type="project" value="UniProtKB-UniRule"/>
</dbReference>
<evidence type="ECO:0000256" key="5">
    <source>
        <dbReference type="SAM" id="MobiDB-lite"/>
    </source>
</evidence>
<dbReference type="PANTHER" id="PTHR22683:SF1">
    <property type="entry name" value="TYPE VII SECRETION SYSTEM PROTEIN ESSC"/>
    <property type="match status" value="1"/>
</dbReference>
<feature type="domain" description="FtsK" evidence="7">
    <location>
        <begin position="698"/>
        <end position="886"/>
    </location>
</feature>
<dbReference type="InterPro" id="IPR003593">
    <property type="entry name" value="AAA+_ATPase"/>
</dbReference>
<dbReference type="Gene3D" id="3.40.50.300">
    <property type="entry name" value="P-loop containing nucleotide triphosphate hydrolases"/>
    <property type="match status" value="3"/>
</dbReference>
<evidence type="ECO:0000256" key="2">
    <source>
        <dbReference type="ARBA" id="ARBA00022741"/>
    </source>
</evidence>
<dbReference type="PANTHER" id="PTHR22683">
    <property type="entry name" value="SPORULATION PROTEIN RELATED"/>
    <property type="match status" value="1"/>
</dbReference>
<dbReference type="SMART" id="SM00240">
    <property type="entry name" value="FHA"/>
    <property type="match status" value="1"/>
</dbReference>
<feature type="domain" description="FtsK" evidence="7">
    <location>
        <begin position="1026"/>
        <end position="1217"/>
    </location>
</feature>
<dbReference type="SUPFAM" id="SSF49879">
    <property type="entry name" value="SMAD/FHA domain"/>
    <property type="match status" value="1"/>
</dbReference>